<organism evidence="1 2">
    <name type="scientific">Steinernema carpocapsae</name>
    <name type="common">Entomopathogenic nematode</name>
    <dbReference type="NCBI Taxonomy" id="34508"/>
    <lineage>
        <taxon>Eukaryota</taxon>
        <taxon>Metazoa</taxon>
        <taxon>Ecdysozoa</taxon>
        <taxon>Nematoda</taxon>
        <taxon>Chromadorea</taxon>
        <taxon>Rhabditida</taxon>
        <taxon>Tylenchina</taxon>
        <taxon>Panagrolaimomorpha</taxon>
        <taxon>Strongyloidoidea</taxon>
        <taxon>Steinernematidae</taxon>
        <taxon>Steinernema</taxon>
    </lineage>
</organism>
<name>A0A4U5MPL7_STECR</name>
<reference evidence="1 2" key="1">
    <citation type="journal article" date="2015" name="Genome Biol.">
        <title>Comparative genomics of Steinernema reveals deeply conserved gene regulatory networks.</title>
        <authorList>
            <person name="Dillman A.R."/>
            <person name="Macchietto M."/>
            <person name="Porter C.F."/>
            <person name="Rogers A."/>
            <person name="Williams B."/>
            <person name="Antoshechkin I."/>
            <person name="Lee M.M."/>
            <person name="Goodwin Z."/>
            <person name="Lu X."/>
            <person name="Lewis E.E."/>
            <person name="Goodrich-Blair H."/>
            <person name="Stock S.P."/>
            <person name="Adams B.J."/>
            <person name="Sternberg P.W."/>
            <person name="Mortazavi A."/>
        </authorList>
    </citation>
    <scope>NUCLEOTIDE SEQUENCE [LARGE SCALE GENOMIC DNA]</scope>
    <source>
        <strain evidence="1 2">ALL</strain>
    </source>
</reference>
<comment type="caution">
    <text evidence="1">The sequence shown here is derived from an EMBL/GenBank/DDBJ whole genome shotgun (WGS) entry which is preliminary data.</text>
</comment>
<protein>
    <submittedName>
        <fullName evidence="1">Uncharacterized protein</fullName>
    </submittedName>
</protein>
<keyword evidence="2" id="KW-1185">Reference proteome</keyword>
<accession>A0A4U5MPL7</accession>
<reference evidence="1 2" key="2">
    <citation type="journal article" date="2019" name="G3 (Bethesda)">
        <title>Hybrid Assembly of the Genome of the Entomopathogenic Nematode Steinernema carpocapsae Identifies the X-Chromosome.</title>
        <authorList>
            <person name="Serra L."/>
            <person name="Macchietto M."/>
            <person name="Macias-Munoz A."/>
            <person name="McGill C.J."/>
            <person name="Rodriguez I.M."/>
            <person name="Rodriguez B."/>
            <person name="Murad R."/>
            <person name="Mortazavi A."/>
        </authorList>
    </citation>
    <scope>NUCLEOTIDE SEQUENCE [LARGE SCALE GENOMIC DNA]</scope>
    <source>
        <strain evidence="1 2">ALL</strain>
    </source>
</reference>
<dbReference type="Proteomes" id="UP000298663">
    <property type="component" value="Unassembled WGS sequence"/>
</dbReference>
<evidence type="ECO:0000313" key="1">
    <source>
        <dbReference type="EMBL" id="TKR71620.1"/>
    </source>
</evidence>
<sequence>MVRFLRSAVIFFTLVICVSARYFTNFKFLGVKADEDRVLHQAHPHPTVPGAVKPYQPHMRILLKQPYFGISQFNNVKNSMADKRLVY</sequence>
<proteinExistence type="predicted"/>
<dbReference type="EMBL" id="AZBU02000006">
    <property type="protein sequence ID" value="TKR71620.1"/>
    <property type="molecule type" value="Genomic_DNA"/>
</dbReference>
<gene>
    <name evidence="1" type="ORF">L596_019189</name>
</gene>
<evidence type="ECO:0000313" key="2">
    <source>
        <dbReference type="Proteomes" id="UP000298663"/>
    </source>
</evidence>
<dbReference type="AlphaFoldDB" id="A0A4U5MPL7"/>